<protein>
    <submittedName>
        <fullName evidence="1">Uncharacterized protein</fullName>
    </submittedName>
</protein>
<accession>A0A1P8UJD2</accession>
<proteinExistence type="predicted"/>
<keyword evidence="2" id="KW-1185">Reference proteome</keyword>
<dbReference type="KEGG" id="afy:BW247_13280"/>
<evidence type="ECO:0000313" key="2">
    <source>
        <dbReference type="Proteomes" id="UP000243807"/>
    </source>
</evidence>
<dbReference type="OrthoDB" id="5783498at2"/>
<reference evidence="1 2" key="1">
    <citation type="submission" date="2017-01" db="EMBL/GenBank/DDBJ databases">
        <title>Draft sequence of Acidihalobacter ferrooxidans strain DSM 14175 (strain V8).</title>
        <authorList>
            <person name="Khaleque H.N."/>
            <person name="Ramsay J.P."/>
            <person name="Murphy R.J.T."/>
            <person name="Kaksonen A.H."/>
            <person name="Boxall N.J."/>
            <person name="Watkin E.L.J."/>
        </authorList>
    </citation>
    <scope>NUCLEOTIDE SEQUENCE [LARGE SCALE GENOMIC DNA]</scope>
    <source>
        <strain evidence="1 2">V8</strain>
    </source>
</reference>
<dbReference type="STRING" id="1765967.BW247_13280"/>
<gene>
    <name evidence="1" type="ORF">BW247_13280</name>
</gene>
<dbReference type="RefSeq" id="WP_076837567.1">
    <property type="nucleotide sequence ID" value="NZ_CP019434.1"/>
</dbReference>
<dbReference type="AlphaFoldDB" id="A0A1P8UJD2"/>
<dbReference type="Proteomes" id="UP000243807">
    <property type="component" value="Chromosome"/>
</dbReference>
<name>A0A1P8UJD2_9GAMM</name>
<organism evidence="1 2">
    <name type="scientific">Acidihalobacter ferrooxydans</name>
    <dbReference type="NCBI Taxonomy" id="1765967"/>
    <lineage>
        <taxon>Bacteria</taxon>
        <taxon>Pseudomonadati</taxon>
        <taxon>Pseudomonadota</taxon>
        <taxon>Gammaproteobacteria</taxon>
        <taxon>Chromatiales</taxon>
        <taxon>Ectothiorhodospiraceae</taxon>
        <taxon>Acidihalobacter</taxon>
    </lineage>
</organism>
<sequence>MTSQQTPAAGAPINKRISVLSRSGERLSLDISLADEHGKQSAAEYLEHVYERIKHKLDEPMPFAGFKAPDPHNQERMREVVLFIAAFHDSFFGTFNRQSTLPDQERTEFLEIFLLAAATVLDGRDLQIDLSTGRGRIRNELSLD</sequence>
<evidence type="ECO:0000313" key="1">
    <source>
        <dbReference type="EMBL" id="APZ43943.1"/>
    </source>
</evidence>
<dbReference type="EMBL" id="CP019434">
    <property type="protein sequence ID" value="APZ43943.1"/>
    <property type="molecule type" value="Genomic_DNA"/>
</dbReference>